<gene>
    <name evidence="1" type="ORF">K458DRAFT_192070</name>
</gene>
<dbReference type="Proteomes" id="UP000799291">
    <property type="component" value="Unassembled WGS sequence"/>
</dbReference>
<organism evidence="1 2">
    <name type="scientific">Lentithecium fluviatile CBS 122367</name>
    <dbReference type="NCBI Taxonomy" id="1168545"/>
    <lineage>
        <taxon>Eukaryota</taxon>
        <taxon>Fungi</taxon>
        <taxon>Dikarya</taxon>
        <taxon>Ascomycota</taxon>
        <taxon>Pezizomycotina</taxon>
        <taxon>Dothideomycetes</taxon>
        <taxon>Pleosporomycetidae</taxon>
        <taxon>Pleosporales</taxon>
        <taxon>Massarineae</taxon>
        <taxon>Lentitheciaceae</taxon>
        <taxon>Lentithecium</taxon>
    </lineage>
</organism>
<accession>A0A6G1JAK2</accession>
<keyword evidence="2" id="KW-1185">Reference proteome</keyword>
<sequence>MRPQSHTKLMRLNKLLFGSPSPRPVCYKISNERRWGYSLTSLRSIGPRQRPASSPQLLRPSMRFIRRFFQGTTKPTSSMPGSRTTRDAGLAGACVRRVEKAGVHSSGAWSSRGILRHQALDAHGIFSNGVHTGGLVQPGARFSSKIDSACGLRILITFKG</sequence>
<dbReference type="EMBL" id="MU005575">
    <property type="protein sequence ID" value="KAF2687562.1"/>
    <property type="molecule type" value="Genomic_DNA"/>
</dbReference>
<name>A0A6G1JAK2_9PLEO</name>
<evidence type="ECO:0000313" key="2">
    <source>
        <dbReference type="Proteomes" id="UP000799291"/>
    </source>
</evidence>
<reference evidence="1" key="1">
    <citation type="journal article" date="2020" name="Stud. Mycol.">
        <title>101 Dothideomycetes genomes: a test case for predicting lifestyles and emergence of pathogens.</title>
        <authorList>
            <person name="Haridas S."/>
            <person name="Albert R."/>
            <person name="Binder M."/>
            <person name="Bloem J."/>
            <person name="Labutti K."/>
            <person name="Salamov A."/>
            <person name="Andreopoulos B."/>
            <person name="Baker S."/>
            <person name="Barry K."/>
            <person name="Bills G."/>
            <person name="Bluhm B."/>
            <person name="Cannon C."/>
            <person name="Castanera R."/>
            <person name="Culley D."/>
            <person name="Daum C."/>
            <person name="Ezra D."/>
            <person name="Gonzalez J."/>
            <person name="Henrissat B."/>
            <person name="Kuo A."/>
            <person name="Liang C."/>
            <person name="Lipzen A."/>
            <person name="Lutzoni F."/>
            <person name="Magnuson J."/>
            <person name="Mondo S."/>
            <person name="Nolan M."/>
            <person name="Ohm R."/>
            <person name="Pangilinan J."/>
            <person name="Park H.-J."/>
            <person name="Ramirez L."/>
            <person name="Alfaro M."/>
            <person name="Sun H."/>
            <person name="Tritt A."/>
            <person name="Yoshinaga Y."/>
            <person name="Zwiers L.-H."/>
            <person name="Turgeon B."/>
            <person name="Goodwin S."/>
            <person name="Spatafora J."/>
            <person name="Crous P."/>
            <person name="Grigoriev I."/>
        </authorList>
    </citation>
    <scope>NUCLEOTIDE SEQUENCE</scope>
    <source>
        <strain evidence="1">CBS 122367</strain>
    </source>
</reference>
<proteinExistence type="predicted"/>
<dbReference type="AlphaFoldDB" id="A0A6G1JAK2"/>
<evidence type="ECO:0000313" key="1">
    <source>
        <dbReference type="EMBL" id="KAF2687562.1"/>
    </source>
</evidence>
<protein>
    <submittedName>
        <fullName evidence="1">Uncharacterized protein</fullName>
    </submittedName>
</protein>